<keyword evidence="10" id="KW-1185">Reference proteome</keyword>
<comment type="subunit">
    <text evidence="3">Heterodimer of an alpha and a beta chain.</text>
</comment>
<reference evidence="10" key="1">
    <citation type="submission" date="2016-10" db="EMBL/GenBank/DDBJ databases">
        <authorList>
            <person name="Varghese N."/>
            <person name="Submissions S."/>
        </authorList>
    </citation>
    <scope>NUCLEOTIDE SEQUENCE [LARGE SCALE GENOMIC DNA]</scope>
    <source>
        <strain evidence="10">DSM 22127</strain>
    </source>
</reference>
<dbReference type="InterPro" id="IPR006099">
    <property type="entry name" value="MeMalonylCoA_mutase_a/b_cat"/>
</dbReference>
<evidence type="ECO:0000313" key="10">
    <source>
        <dbReference type="Proteomes" id="UP000198859"/>
    </source>
</evidence>
<dbReference type="GO" id="GO:0019678">
    <property type="term" value="P:propionate metabolic process, methylmalonyl pathway"/>
    <property type="evidence" value="ECO:0007669"/>
    <property type="project" value="TreeGrafter"/>
</dbReference>
<comment type="cofactor">
    <cofactor evidence="1">
        <name>adenosylcob(III)alamin</name>
        <dbReference type="ChEBI" id="CHEBI:18408"/>
    </cofactor>
</comment>
<dbReference type="AlphaFoldDB" id="A0A1H1RCI3"/>
<dbReference type="EMBL" id="LT629757">
    <property type="protein sequence ID" value="SDS33246.1"/>
    <property type="molecule type" value="Genomic_DNA"/>
</dbReference>
<evidence type="ECO:0000256" key="1">
    <source>
        <dbReference type="ARBA" id="ARBA00001922"/>
    </source>
</evidence>
<dbReference type="Pfam" id="PF01642">
    <property type="entry name" value="MM_CoA_mutase"/>
    <property type="match status" value="1"/>
</dbReference>
<dbReference type="GO" id="GO:0031419">
    <property type="term" value="F:cobalamin binding"/>
    <property type="evidence" value="ECO:0007669"/>
    <property type="project" value="UniProtKB-KW"/>
</dbReference>
<evidence type="ECO:0000256" key="3">
    <source>
        <dbReference type="ARBA" id="ARBA00011870"/>
    </source>
</evidence>
<feature type="region of interest" description="Disordered" evidence="7">
    <location>
        <begin position="1"/>
        <end position="27"/>
    </location>
</feature>
<dbReference type="InterPro" id="IPR016176">
    <property type="entry name" value="Cbl-dep_enz_cat"/>
</dbReference>
<keyword evidence="4" id="KW-0846">Cobalamin</keyword>
<dbReference type="SUPFAM" id="SSF51703">
    <property type="entry name" value="Cobalamin (vitamin B12)-dependent enzymes"/>
    <property type="match status" value="1"/>
</dbReference>
<dbReference type="OrthoDB" id="9762378at2"/>
<dbReference type="STRING" id="642780.SAMN04488570_1647"/>
<name>A0A1H1RCI3_9ACTN</name>
<dbReference type="PANTHER" id="PTHR48101">
    <property type="entry name" value="METHYLMALONYL-COA MUTASE, MITOCHONDRIAL-RELATED"/>
    <property type="match status" value="1"/>
</dbReference>
<dbReference type="PANTHER" id="PTHR48101:SF4">
    <property type="entry name" value="METHYLMALONYL-COA MUTASE, MITOCHONDRIAL"/>
    <property type="match status" value="1"/>
</dbReference>
<dbReference type="Proteomes" id="UP000198859">
    <property type="component" value="Chromosome I"/>
</dbReference>
<protein>
    <submittedName>
        <fullName evidence="9">Heterodimeric methylmalonyl-CoA mutase small subunit</fullName>
    </submittedName>
</protein>
<dbReference type="SUPFAM" id="SSF52242">
    <property type="entry name" value="Cobalamin (vitamin B12)-binding domain"/>
    <property type="match status" value="1"/>
</dbReference>
<gene>
    <name evidence="9" type="ORF">SAMN04488570_1647</name>
</gene>
<evidence type="ECO:0000313" key="9">
    <source>
        <dbReference type="EMBL" id="SDS33246.1"/>
    </source>
</evidence>
<evidence type="ECO:0000256" key="5">
    <source>
        <dbReference type="ARBA" id="ARBA00023235"/>
    </source>
</evidence>
<dbReference type="Gene3D" id="3.20.20.240">
    <property type="entry name" value="Methylmalonyl-CoA mutase"/>
    <property type="match status" value="1"/>
</dbReference>
<keyword evidence="5" id="KW-0413">Isomerase</keyword>
<accession>A0A1H1RCI3</accession>
<dbReference type="GO" id="GO:0005737">
    <property type="term" value="C:cytoplasm"/>
    <property type="evidence" value="ECO:0007669"/>
    <property type="project" value="TreeGrafter"/>
</dbReference>
<dbReference type="GO" id="GO:0046872">
    <property type="term" value="F:metal ion binding"/>
    <property type="evidence" value="ECO:0007669"/>
    <property type="project" value="InterPro"/>
</dbReference>
<evidence type="ECO:0000256" key="7">
    <source>
        <dbReference type="SAM" id="MobiDB-lite"/>
    </source>
</evidence>
<proteinExistence type="inferred from homology"/>
<dbReference type="RefSeq" id="WP_091728270.1">
    <property type="nucleotide sequence ID" value="NZ_LT629757.1"/>
</dbReference>
<evidence type="ECO:0000256" key="6">
    <source>
        <dbReference type="ARBA" id="ARBA00023285"/>
    </source>
</evidence>
<evidence type="ECO:0000256" key="2">
    <source>
        <dbReference type="ARBA" id="ARBA00008465"/>
    </source>
</evidence>
<evidence type="ECO:0000256" key="4">
    <source>
        <dbReference type="ARBA" id="ARBA00022628"/>
    </source>
</evidence>
<dbReference type="CDD" id="cd03677">
    <property type="entry name" value="MM_CoA_mutase_beta"/>
    <property type="match status" value="1"/>
</dbReference>
<organism evidence="9 10">
    <name type="scientific">Nocardioides scoriae</name>
    <dbReference type="NCBI Taxonomy" id="642780"/>
    <lineage>
        <taxon>Bacteria</taxon>
        <taxon>Bacillati</taxon>
        <taxon>Actinomycetota</taxon>
        <taxon>Actinomycetes</taxon>
        <taxon>Propionibacteriales</taxon>
        <taxon>Nocardioidaceae</taxon>
        <taxon>Nocardioides</taxon>
    </lineage>
</organism>
<feature type="domain" description="Methylmalonyl-CoA mutase alpha/beta chain catalytic" evidence="8">
    <location>
        <begin position="216"/>
        <end position="454"/>
    </location>
</feature>
<dbReference type="InterPro" id="IPR036724">
    <property type="entry name" value="Cobalamin-bd_sf"/>
</dbReference>
<dbReference type="Gene3D" id="3.40.50.280">
    <property type="entry name" value="Cobalamin-binding domain"/>
    <property type="match status" value="1"/>
</dbReference>
<comment type="similarity">
    <text evidence="2">Belongs to the methylmalonyl-CoA mutase family.</text>
</comment>
<evidence type="ECO:0000259" key="8">
    <source>
        <dbReference type="Pfam" id="PF01642"/>
    </source>
</evidence>
<dbReference type="GO" id="GO:0004494">
    <property type="term" value="F:methylmalonyl-CoA mutase activity"/>
    <property type="evidence" value="ECO:0007669"/>
    <property type="project" value="UniProtKB-EC"/>
</dbReference>
<keyword evidence="6" id="KW-0170">Cobalt</keyword>
<sequence length="603" mass="62664">MTSDVRLSPPVSLEAGAGGSAGGDAGREAWEHAAAAVLRKAGRLGEDDQDSAVWDRLARTTLDGLRVAPLGTPALVADLPEPVRPPARDAGWDVRPLLADPNAARGNASALTDLENGATSLLVRVGPGGTAADDLGQLLQGVLLDVAPVVLDAPSDPLGAARALADLLGGTTAAPGTNLGVDPVAARLRGVAPEGDDPAETVAEAARLAGDLGCRALVVDGTAVHDLGGSDVQEVGYALAVAAHHLRALEAAGVDVDDAARLVEFRLAATDEQFPTIAKLRAVRRLWARMLELSGAGEDHRQMVLHVVTSRPMMTRYDPWVNMLRTCVATFAAGVGGADAVTVLPFDSRLGIPDDFARRIARNTSTLLVEESHVAKVADPAGGAFAVERLTDDLAVAGWEELGRIEEAGGVLAVLDDGSLRARVEEVVTERDRQVATRRRAITGTSEFPNLHEQLPERPPLPEGTPAVRPWAEPFERLRDEPAGTPVFLATMGSVAAHTARATYAANLFAAGGVDVVGSGPHDDVAAVLEDYRGPDGGQPVVCLVGHDRAYDAWGAELVAALREAGARRVVVAGKPGELGVDDSAAVGVDALAFLQRTRGHLS</sequence>